<feature type="non-terminal residue" evidence="5">
    <location>
        <position position="327"/>
    </location>
</feature>
<protein>
    <recommendedName>
        <fullName evidence="4">Solute-binding protein family 5 domain-containing protein</fullName>
    </recommendedName>
</protein>
<keyword evidence="3" id="KW-0732">Signal</keyword>
<evidence type="ECO:0000313" key="5">
    <source>
        <dbReference type="EMBL" id="GAI11229.1"/>
    </source>
</evidence>
<dbReference type="InterPro" id="IPR039424">
    <property type="entry name" value="SBP_5"/>
</dbReference>
<dbReference type="PANTHER" id="PTHR30290">
    <property type="entry name" value="PERIPLASMIC BINDING COMPONENT OF ABC TRANSPORTER"/>
    <property type="match status" value="1"/>
</dbReference>
<comment type="caution">
    <text evidence="5">The sequence shown here is derived from an EMBL/GenBank/DDBJ whole genome shotgun (WGS) entry which is preliminary data.</text>
</comment>
<feature type="non-terminal residue" evidence="5">
    <location>
        <position position="1"/>
    </location>
</feature>
<dbReference type="AlphaFoldDB" id="X1MXX0"/>
<evidence type="ECO:0000256" key="2">
    <source>
        <dbReference type="ARBA" id="ARBA00022448"/>
    </source>
</evidence>
<dbReference type="GO" id="GO:0015833">
    <property type="term" value="P:peptide transport"/>
    <property type="evidence" value="ECO:0007669"/>
    <property type="project" value="TreeGrafter"/>
</dbReference>
<keyword evidence="2" id="KW-0813">Transport</keyword>
<evidence type="ECO:0000256" key="1">
    <source>
        <dbReference type="ARBA" id="ARBA00005695"/>
    </source>
</evidence>
<gene>
    <name evidence="5" type="ORF">S06H3_17941</name>
</gene>
<dbReference type="SUPFAM" id="SSF53850">
    <property type="entry name" value="Periplasmic binding protein-like II"/>
    <property type="match status" value="1"/>
</dbReference>
<dbReference type="GO" id="GO:1904680">
    <property type="term" value="F:peptide transmembrane transporter activity"/>
    <property type="evidence" value="ECO:0007669"/>
    <property type="project" value="TreeGrafter"/>
</dbReference>
<dbReference type="Gene3D" id="3.40.190.10">
    <property type="entry name" value="Periplasmic binding protein-like II"/>
    <property type="match status" value="1"/>
</dbReference>
<dbReference type="InterPro" id="IPR000914">
    <property type="entry name" value="SBP_5_dom"/>
</dbReference>
<organism evidence="5">
    <name type="scientific">marine sediment metagenome</name>
    <dbReference type="NCBI Taxonomy" id="412755"/>
    <lineage>
        <taxon>unclassified sequences</taxon>
        <taxon>metagenomes</taxon>
        <taxon>ecological metagenomes</taxon>
    </lineage>
</organism>
<dbReference type="CDD" id="cd00995">
    <property type="entry name" value="PBP2_NikA_DppA_OppA_like"/>
    <property type="match status" value="1"/>
</dbReference>
<evidence type="ECO:0000256" key="3">
    <source>
        <dbReference type="ARBA" id="ARBA00022729"/>
    </source>
</evidence>
<proteinExistence type="inferred from homology"/>
<comment type="similarity">
    <text evidence="1">Belongs to the bacterial solute-binding protein 5 family.</text>
</comment>
<dbReference type="Pfam" id="PF00496">
    <property type="entry name" value="SBP_bac_5"/>
    <property type="match status" value="1"/>
</dbReference>
<feature type="domain" description="Solute-binding protein family 5" evidence="4">
    <location>
        <begin position="31"/>
        <end position="272"/>
    </location>
</feature>
<evidence type="ECO:0000259" key="4">
    <source>
        <dbReference type="Pfam" id="PF00496"/>
    </source>
</evidence>
<accession>X1MXX0</accession>
<dbReference type="PANTHER" id="PTHR30290:SF9">
    <property type="entry name" value="OLIGOPEPTIDE-BINDING PROTEIN APPA"/>
    <property type="match status" value="1"/>
</dbReference>
<reference evidence="5" key="1">
    <citation type="journal article" date="2014" name="Front. Microbiol.">
        <title>High frequency of phylogenetically diverse reductive dehalogenase-homologous genes in deep subseafloor sedimentary metagenomes.</title>
        <authorList>
            <person name="Kawai M."/>
            <person name="Futagami T."/>
            <person name="Toyoda A."/>
            <person name="Takaki Y."/>
            <person name="Nishi S."/>
            <person name="Hori S."/>
            <person name="Arai W."/>
            <person name="Tsubouchi T."/>
            <person name="Morono Y."/>
            <person name="Uchiyama I."/>
            <person name="Ito T."/>
            <person name="Fujiyama A."/>
            <person name="Inagaki F."/>
            <person name="Takami H."/>
        </authorList>
    </citation>
    <scope>NUCLEOTIDE SEQUENCE</scope>
    <source>
        <strain evidence="5">Expedition CK06-06</strain>
    </source>
</reference>
<name>X1MXX0_9ZZZZ</name>
<dbReference type="EMBL" id="BARV01009021">
    <property type="protein sequence ID" value="GAI11229.1"/>
    <property type="molecule type" value="Genomic_DNA"/>
</dbReference>
<dbReference type="Gene3D" id="3.10.105.10">
    <property type="entry name" value="Dipeptide-binding Protein, Domain 3"/>
    <property type="match status" value="1"/>
</dbReference>
<sequence length="327" mass="37125">VTEFDQFSIDFMYYVGYEDRAKVSPPEMVVAGADKWENQVGTGPWLFKEYVVGSHMTYERNPNYWKTTTIDGVEYQLPFLDEIICPIIPDVSTQMAALRTGELDFHDLVPVTQWETLHQIPNLLSASYSDAGYQCLFNNSKPPYDNIELRRALMIGTDLKSFADLLDVGPLNKHWYPVYTGNPDIYIPLEELPPDVRILYDYNPDLAKELIADIYPDGLETTYTFVGAWHGAQDRAALIKDQWTKIGVEVELVSVDSVSYDAMFRGQTYDGALDEGEGFQVANPTATFNKCGMIGTPNNYCLYENERVDELSYAMAAELDIAKRNEM</sequence>